<evidence type="ECO:0000256" key="1">
    <source>
        <dbReference type="SAM" id="MobiDB-lite"/>
    </source>
</evidence>
<reference evidence="3" key="1">
    <citation type="submission" date="2016-10" db="EMBL/GenBank/DDBJ databases">
        <authorList>
            <person name="Varghese N."/>
            <person name="Submissions S."/>
        </authorList>
    </citation>
    <scope>NUCLEOTIDE SEQUENCE [LARGE SCALE GENOMIC DNA]</scope>
    <source>
        <strain evidence="3">CGMCC 1.10121</strain>
    </source>
</reference>
<dbReference type="EMBL" id="FODV01000009">
    <property type="protein sequence ID" value="SEO96244.1"/>
    <property type="molecule type" value="Genomic_DNA"/>
</dbReference>
<name>A0A1H8U065_9EURY</name>
<organism evidence="2 3">
    <name type="scientific">Halogranum amylolyticum</name>
    <dbReference type="NCBI Taxonomy" id="660520"/>
    <lineage>
        <taxon>Archaea</taxon>
        <taxon>Methanobacteriati</taxon>
        <taxon>Methanobacteriota</taxon>
        <taxon>Stenosarchaea group</taxon>
        <taxon>Halobacteria</taxon>
        <taxon>Halobacteriales</taxon>
        <taxon>Haloferacaceae</taxon>
    </lineage>
</organism>
<sequence>MMPTFVDGPNPVQPNKGSIGGHATEVVVDKPIWLFGIWDYNNKAWEDI</sequence>
<feature type="region of interest" description="Disordered" evidence="1">
    <location>
        <begin position="1"/>
        <end position="20"/>
    </location>
</feature>
<gene>
    <name evidence="2" type="ORF">SAMN04487948_10917</name>
</gene>
<accession>A0A1H8U065</accession>
<dbReference type="Proteomes" id="UP000199126">
    <property type="component" value="Unassembled WGS sequence"/>
</dbReference>
<evidence type="ECO:0000313" key="3">
    <source>
        <dbReference type="Proteomes" id="UP000199126"/>
    </source>
</evidence>
<keyword evidence="3" id="KW-1185">Reference proteome</keyword>
<proteinExistence type="predicted"/>
<protein>
    <submittedName>
        <fullName evidence="2">Uncharacterized protein</fullName>
    </submittedName>
</protein>
<evidence type="ECO:0000313" key="2">
    <source>
        <dbReference type="EMBL" id="SEO96244.1"/>
    </source>
</evidence>
<dbReference type="AlphaFoldDB" id="A0A1H8U065"/>